<sequence length="62" mass="7289">MSTYDFEPNPDDFGPEPPHIANGKRIKREPVSKRIDDLIAQRNALRVELELLKSKKPFYEMF</sequence>
<gene>
    <name evidence="2" type="ORF">UFOVP1309_57</name>
</gene>
<reference evidence="2" key="1">
    <citation type="submission" date="2020-05" db="EMBL/GenBank/DDBJ databases">
        <authorList>
            <person name="Chiriac C."/>
            <person name="Salcher M."/>
            <person name="Ghai R."/>
            <person name="Kavagutti S V."/>
        </authorList>
    </citation>
    <scope>NUCLEOTIDE SEQUENCE</scope>
</reference>
<feature type="region of interest" description="Disordered" evidence="1">
    <location>
        <begin position="1"/>
        <end position="27"/>
    </location>
</feature>
<name>A0A6J5RMF9_9CAUD</name>
<evidence type="ECO:0000313" key="2">
    <source>
        <dbReference type="EMBL" id="CAB4198179.1"/>
    </source>
</evidence>
<protein>
    <submittedName>
        <fullName evidence="2">Uncharacterized protein</fullName>
    </submittedName>
</protein>
<dbReference type="EMBL" id="LR797271">
    <property type="protein sequence ID" value="CAB4198179.1"/>
    <property type="molecule type" value="Genomic_DNA"/>
</dbReference>
<evidence type="ECO:0000256" key="1">
    <source>
        <dbReference type="SAM" id="MobiDB-lite"/>
    </source>
</evidence>
<accession>A0A6J5RMF9</accession>
<proteinExistence type="predicted"/>
<organism evidence="2">
    <name type="scientific">uncultured Caudovirales phage</name>
    <dbReference type="NCBI Taxonomy" id="2100421"/>
    <lineage>
        <taxon>Viruses</taxon>
        <taxon>Duplodnaviria</taxon>
        <taxon>Heunggongvirae</taxon>
        <taxon>Uroviricota</taxon>
        <taxon>Caudoviricetes</taxon>
        <taxon>Peduoviridae</taxon>
        <taxon>Maltschvirus</taxon>
        <taxon>Maltschvirus maltsch</taxon>
    </lineage>
</organism>